<dbReference type="AlphaFoldDB" id="A0ABD3MPE3"/>
<dbReference type="InterPro" id="IPR036865">
    <property type="entry name" value="CRAL-TRIO_dom_sf"/>
</dbReference>
<accession>A0ABD3MPE3</accession>
<dbReference type="EMBL" id="JALLAZ020001780">
    <property type="protein sequence ID" value="KAL3764077.1"/>
    <property type="molecule type" value="Genomic_DNA"/>
</dbReference>
<proteinExistence type="predicted"/>
<name>A0ABD3MPE3_9STRA</name>
<dbReference type="Proteomes" id="UP001530315">
    <property type="component" value="Unassembled WGS sequence"/>
</dbReference>
<keyword evidence="4" id="KW-1185">Reference proteome</keyword>
<dbReference type="SUPFAM" id="SSF46938">
    <property type="entry name" value="CRAL/TRIO N-terminal domain"/>
    <property type="match status" value="1"/>
</dbReference>
<dbReference type="InterPro" id="IPR036273">
    <property type="entry name" value="CRAL/TRIO_N_dom_sf"/>
</dbReference>
<dbReference type="CDD" id="cd00170">
    <property type="entry name" value="SEC14"/>
    <property type="match status" value="1"/>
</dbReference>
<reference evidence="3 4" key="1">
    <citation type="submission" date="2024-10" db="EMBL/GenBank/DDBJ databases">
        <title>Updated reference genomes for cyclostephanoid diatoms.</title>
        <authorList>
            <person name="Roberts W.R."/>
            <person name="Alverson A.J."/>
        </authorList>
    </citation>
    <scope>NUCLEOTIDE SEQUENCE [LARGE SCALE GENOMIC DNA]</scope>
    <source>
        <strain evidence="3 4">AJA276-08</strain>
    </source>
</reference>
<feature type="region of interest" description="Disordered" evidence="1">
    <location>
        <begin position="1"/>
        <end position="20"/>
    </location>
</feature>
<evidence type="ECO:0000313" key="3">
    <source>
        <dbReference type="EMBL" id="KAL3764077.1"/>
    </source>
</evidence>
<feature type="domain" description="CRAL-TRIO" evidence="2">
    <location>
        <begin position="334"/>
        <end position="393"/>
    </location>
</feature>
<organism evidence="3 4">
    <name type="scientific">Stephanodiscus triporus</name>
    <dbReference type="NCBI Taxonomy" id="2934178"/>
    <lineage>
        <taxon>Eukaryota</taxon>
        <taxon>Sar</taxon>
        <taxon>Stramenopiles</taxon>
        <taxon>Ochrophyta</taxon>
        <taxon>Bacillariophyta</taxon>
        <taxon>Coscinodiscophyceae</taxon>
        <taxon>Thalassiosirophycidae</taxon>
        <taxon>Stephanodiscales</taxon>
        <taxon>Stephanodiscaceae</taxon>
        <taxon>Stephanodiscus</taxon>
    </lineage>
</organism>
<dbReference type="InterPro" id="IPR035979">
    <property type="entry name" value="RBD_domain_sf"/>
</dbReference>
<gene>
    <name evidence="3" type="ORF">ACHAW5_010447</name>
</gene>
<dbReference type="SUPFAM" id="SSF54928">
    <property type="entry name" value="RNA-binding domain, RBD"/>
    <property type="match status" value="1"/>
</dbReference>
<evidence type="ECO:0000256" key="1">
    <source>
        <dbReference type="SAM" id="MobiDB-lite"/>
    </source>
</evidence>
<sequence length="463" mass="52028">MEGGDSSDRSKRDRALGDDVNSKELGGRYVTIREMNLPRAGTTRGASTLGGGRDKGTAERVQEDCGDILESFRILGRVVEARNHVSGTSKGLGYIEFKNKEGTLVAVQRAAKPFGLLVMNCPVFVDYDKGASFIIITGTITGGGSTRDARCSCVITHSSSVATIADWDDDYSDGDYDRRRLPPSVVDDVTDLERAKRIEVATSRGHVYDEEGGVESILRALSSSERASLSDDNMPLRHYRAEKGNLDEAIRKLKSTLRWREEFGVEDIKSCFDDGYSRRKRAELKGLRGRHRIRERDWAKSTVGDMTVKVNSNDELNNMRHPCLPPRACHRMHAAQVRREKVCIVIGYQGFRLSNAPPMSTTRHTLAILQHHYPERMYRAYICDPPLVFRSFWGEDRLLHRADGRALLNHDFDTTTTEIQAGGTGRLREFDSKEYLFDTPFDAHSTRICKNDENEIFTEIGGV</sequence>
<evidence type="ECO:0000313" key="4">
    <source>
        <dbReference type="Proteomes" id="UP001530315"/>
    </source>
</evidence>
<dbReference type="InterPro" id="IPR001251">
    <property type="entry name" value="CRAL-TRIO_dom"/>
</dbReference>
<comment type="caution">
    <text evidence="3">The sequence shown here is derived from an EMBL/GenBank/DDBJ whole genome shotgun (WGS) entry which is preliminary data.</text>
</comment>
<dbReference type="Pfam" id="PF00650">
    <property type="entry name" value="CRAL_TRIO"/>
    <property type="match status" value="1"/>
</dbReference>
<evidence type="ECO:0000259" key="2">
    <source>
        <dbReference type="Pfam" id="PF00650"/>
    </source>
</evidence>
<protein>
    <recommendedName>
        <fullName evidence="2">CRAL-TRIO domain-containing protein</fullName>
    </recommendedName>
</protein>
<dbReference type="PANTHER" id="PTHR45824">
    <property type="entry name" value="GH16843P"/>
    <property type="match status" value="1"/>
</dbReference>
<dbReference type="Gene3D" id="3.40.525.10">
    <property type="entry name" value="CRAL-TRIO lipid binding domain"/>
    <property type="match status" value="1"/>
</dbReference>
<dbReference type="InterPro" id="IPR052578">
    <property type="entry name" value="PI_Transfer_CRAL-TRIO"/>
</dbReference>
<dbReference type="PANTHER" id="PTHR45824:SF29">
    <property type="entry name" value="GH16843P"/>
    <property type="match status" value="1"/>
</dbReference>
<dbReference type="SUPFAM" id="SSF52087">
    <property type="entry name" value="CRAL/TRIO domain"/>
    <property type="match status" value="1"/>
</dbReference>